<gene>
    <name evidence="3" type="ORF">Ari01nite_74470</name>
</gene>
<proteinExistence type="predicted"/>
<dbReference type="InterPro" id="IPR036637">
    <property type="entry name" value="Phosphohistidine_dom_sf"/>
</dbReference>
<dbReference type="Gene3D" id="3.30.1490.20">
    <property type="entry name" value="ATP-grasp fold, A domain"/>
    <property type="match status" value="1"/>
</dbReference>
<name>A0A919N2G3_9ACTN</name>
<dbReference type="InterPro" id="IPR013815">
    <property type="entry name" value="ATP_grasp_subdomain_1"/>
</dbReference>
<evidence type="ECO:0000259" key="2">
    <source>
        <dbReference type="Pfam" id="PF01326"/>
    </source>
</evidence>
<dbReference type="EMBL" id="BOMV01000078">
    <property type="protein sequence ID" value="GIE99982.1"/>
    <property type="molecule type" value="Genomic_DNA"/>
</dbReference>
<evidence type="ECO:0008006" key="5">
    <source>
        <dbReference type="Google" id="ProtNLM"/>
    </source>
</evidence>
<feature type="domain" description="Pyruvate phosphate dikinase AMP/ATP-binding" evidence="2">
    <location>
        <begin position="14"/>
        <end position="202"/>
    </location>
</feature>
<organism evidence="3 4">
    <name type="scientific">Paractinoplanes rishiriensis</name>
    <dbReference type="NCBI Taxonomy" id="1050105"/>
    <lineage>
        <taxon>Bacteria</taxon>
        <taxon>Bacillati</taxon>
        <taxon>Actinomycetota</taxon>
        <taxon>Actinomycetes</taxon>
        <taxon>Micromonosporales</taxon>
        <taxon>Micromonosporaceae</taxon>
        <taxon>Paractinoplanes</taxon>
    </lineage>
</organism>
<dbReference type="GO" id="GO:0016301">
    <property type="term" value="F:kinase activity"/>
    <property type="evidence" value="ECO:0007669"/>
    <property type="project" value="InterPro"/>
</dbReference>
<evidence type="ECO:0000313" key="3">
    <source>
        <dbReference type="EMBL" id="GIE99982.1"/>
    </source>
</evidence>
<dbReference type="SUPFAM" id="SSF56059">
    <property type="entry name" value="Glutathione synthetase ATP-binding domain-like"/>
    <property type="match status" value="1"/>
</dbReference>
<dbReference type="Pfam" id="PF01326">
    <property type="entry name" value="PPDK_N"/>
    <property type="match status" value="1"/>
</dbReference>
<keyword evidence="4" id="KW-1185">Reference proteome</keyword>
<comment type="caution">
    <text evidence="3">The sequence shown here is derived from an EMBL/GenBank/DDBJ whole genome shotgun (WGS) entry which is preliminary data.</text>
</comment>
<sequence>MRSSASAEAADPAVVGAKAATLALARRVGLPVLPGWVLPVASGRAAATAAATALAERGTGAARPAALRTPLTGREEEALRTAVVELGGRVIVRSSSPLEADLRWSGAFASVGEVGPDDIGVAVRSCRASAFAPDPLERAEACGVAPEDLALAVLLQPELIPERGGVARIVDGTVHITAVDGHPGALLSGWTTGKTITDGAVTALAEQTAGLLGHDTIEWAVADGTLYLLQSAKSAEKPINRENAAGGRWVSGVGADGQWADAAADGQWADAAADGQWVGGTVAVAGDAVGILRYVHPHQPVSTAEPTILVVDRPVPALAPLLFGARGLVSVSGPAACHLVEVARAIGVPVLTGADVASVTGPLAQLNAGRRLAAIDGARAALVVQPGPAAAATDLAAAVTTVTSALE</sequence>
<reference evidence="3" key="1">
    <citation type="submission" date="2021-01" db="EMBL/GenBank/DDBJ databases">
        <title>Whole genome shotgun sequence of Actinoplanes rishiriensis NBRC 108556.</title>
        <authorList>
            <person name="Komaki H."/>
            <person name="Tamura T."/>
        </authorList>
    </citation>
    <scope>NUCLEOTIDE SEQUENCE</scope>
    <source>
        <strain evidence="3">NBRC 108556</strain>
    </source>
</reference>
<dbReference type="SUPFAM" id="SSF52009">
    <property type="entry name" value="Phosphohistidine domain"/>
    <property type="match status" value="1"/>
</dbReference>
<feature type="domain" description="PEP-utilising enzyme mobile" evidence="1">
    <location>
        <begin position="305"/>
        <end position="379"/>
    </location>
</feature>
<dbReference type="Gene3D" id="3.50.30.10">
    <property type="entry name" value="Phosphohistidine domain"/>
    <property type="match status" value="1"/>
</dbReference>
<dbReference type="RefSeq" id="WP_203787219.1">
    <property type="nucleotide sequence ID" value="NZ_BOMV01000078.1"/>
</dbReference>
<accession>A0A919N2G3</accession>
<dbReference type="InterPro" id="IPR002192">
    <property type="entry name" value="PPDK_AMP/ATP-bd"/>
</dbReference>
<protein>
    <recommendedName>
        <fullName evidence="5">PEP-utilising enzyme mobile domain-containing protein</fullName>
    </recommendedName>
</protein>
<dbReference type="Pfam" id="PF00391">
    <property type="entry name" value="PEP-utilizers"/>
    <property type="match status" value="1"/>
</dbReference>
<dbReference type="InterPro" id="IPR008279">
    <property type="entry name" value="PEP-util_enz_mobile_dom"/>
</dbReference>
<evidence type="ECO:0000313" key="4">
    <source>
        <dbReference type="Proteomes" id="UP000636960"/>
    </source>
</evidence>
<evidence type="ECO:0000259" key="1">
    <source>
        <dbReference type="Pfam" id="PF00391"/>
    </source>
</evidence>
<dbReference type="GO" id="GO:0005524">
    <property type="term" value="F:ATP binding"/>
    <property type="evidence" value="ECO:0007669"/>
    <property type="project" value="InterPro"/>
</dbReference>
<dbReference type="Proteomes" id="UP000636960">
    <property type="component" value="Unassembled WGS sequence"/>
</dbReference>
<dbReference type="AlphaFoldDB" id="A0A919N2G3"/>